<feature type="compositionally biased region" description="Low complexity" evidence="1">
    <location>
        <begin position="68"/>
        <end position="77"/>
    </location>
</feature>
<organism evidence="2 3">
    <name type="scientific">Panicum virgatum</name>
    <name type="common">Blackwell switchgrass</name>
    <dbReference type="NCBI Taxonomy" id="38727"/>
    <lineage>
        <taxon>Eukaryota</taxon>
        <taxon>Viridiplantae</taxon>
        <taxon>Streptophyta</taxon>
        <taxon>Embryophyta</taxon>
        <taxon>Tracheophyta</taxon>
        <taxon>Spermatophyta</taxon>
        <taxon>Magnoliopsida</taxon>
        <taxon>Liliopsida</taxon>
        <taxon>Poales</taxon>
        <taxon>Poaceae</taxon>
        <taxon>PACMAD clade</taxon>
        <taxon>Panicoideae</taxon>
        <taxon>Panicodae</taxon>
        <taxon>Paniceae</taxon>
        <taxon>Panicinae</taxon>
        <taxon>Panicum</taxon>
        <taxon>Panicum sect. Hiantes</taxon>
    </lineage>
</organism>
<feature type="region of interest" description="Disordered" evidence="1">
    <location>
        <begin position="122"/>
        <end position="169"/>
    </location>
</feature>
<comment type="caution">
    <text evidence="2">The sequence shown here is derived from an EMBL/GenBank/DDBJ whole genome shotgun (WGS) entry which is preliminary data.</text>
</comment>
<feature type="compositionally biased region" description="Low complexity" evidence="1">
    <location>
        <begin position="1"/>
        <end position="15"/>
    </location>
</feature>
<sequence length="169" mass="16692">MTGARAAERVGGAAAEGEEEKGGARELGARGGGGGGERSRVSPIIGHSTAVHVRGPARDTASGACGGARAAPHRSAAPSARAHARAWRALGASPLLVVAYWRWVAGGRPALVGGGCRAWPVPPGRDGDPARSGTPATVGDASGPSFPHVPLPVPAERAGARAGHRASMG</sequence>
<dbReference type="EMBL" id="CM029042">
    <property type="protein sequence ID" value="KAG2617650.1"/>
    <property type="molecule type" value="Genomic_DNA"/>
</dbReference>
<feature type="region of interest" description="Disordered" evidence="1">
    <location>
        <begin position="1"/>
        <end position="77"/>
    </location>
</feature>
<evidence type="ECO:0000313" key="2">
    <source>
        <dbReference type="EMBL" id="KAG2617650.1"/>
    </source>
</evidence>
<reference evidence="2" key="1">
    <citation type="submission" date="2020-05" db="EMBL/GenBank/DDBJ databases">
        <title>WGS assembly of Panicum virgatum.</title>
        <authorList>
            <person name="Lovell J.T."/>
            <person name="Jenkins J."/>
            <person name="Shu S."/>
            <person name="Juenger T.E."/>
            <person name="Schmutz J."/>
        </authorList>
    </citation>
    <scope>NUCLEOTIDE SEQUENCE</scope>
    <source>
        <strain evidence="2">AP13</strain>
    </source>
</reference>
<name>A0A8T0U3Y8_PANVG</name>
<evidence type="ECO:0000256" key="1">
    <source>
        <dbReference type="SAM" id="MobiDB-lite"/>
    </source>
</evidence>
<gene>
    <name evidence="2" type="ORF">PVAP13_3NG182748</name>
</gene>
<protein>
    <submittedName>
        <fullName evidence="2">Uncharacterized protein</fullName>
    </submittedName>
</protein>
<keyword evidence="3" id="KW-1185">Reference proteome</keyword>
<dbReference type="AlphaFoldDB" id="A0A8T0U3Y8"/>
<dbReference type="Proteomes" id="UP000823388">
    <property type="component" value="Chromosome 3N"/>
</dbReference>
<feature type="compositionally biased region" description="Low complexity" evidence="1">
    <location>
        <begin position="155"/>
        <end position="169"/>
    </location>
</feature>
<proteinExistence type="predicted"/>
<accession>A0A8T0U3Y8</accession>
<evidence type="ECO:0000313" key="3">
    <source>
        <dbReference type="Proteomes" id="UP000823388"/>
    </source>
</evidence>